<proteinExistence type="predicted"/>
<evidence type="ECO:0000256" key="1">
    <source>
        <dbReference type="SAM" id="Phobius"/>
    </source>
</evidence>
<keyword evidence="3" id="KW-1185">Reference proteome</keyword>
<keyword evidence="1" id="KW-0812">Transmembrane</keyword>
<dbReference type="RefSeq" id="WP_087456498.1">
    <property type="nucleotide sequence ID" value="NZ_CP021434.1"/>
</dbReference>
<sequence length="116" mass="13583">MGVVVCRSSGCWRANKLLAVFSLLWGVVGLCLVANLARDLPLRLKGQVYYVEGFPEILKVVVRQSDYNYSYYGRIGNVEVRLDEPFLKHRCYWLEYMPHSKIIVYINHFEPPKERE</sequence>
<keyword evidence="1" id="KW-1133">Transmembrane helix</keyword>
<reference evidence="3" key="1">
    <citation type="submission" date="2017-05" db="EMBL/GenBank/DDBJ databases">
        <authorList>
            <person name="Sung H."/>
        </authorList>
    </citation>
    <scope>NUCLEOTIDE SEQUENCE [LARGE SCALE GENOMIC DNA]</scope>
    <source>
        <strain evidence="3">AR23208</strain>
    </source>
</reference>
<evidence type="ECO:0000313" key="2">
    <source>
        <dbReference type="EMBL" id="ARU61116.1"/>
    </source>
</evidence>
<dbReference type="KEGG" id="tum:CBW65_08770"/>
<evidence type="ECO:0000313" key="3">
    <source>
        <dbReference type="Proteomes" id="UP000195437"/>
    </source>
</evidence>
<organism evidence="2 3">
    <name type="scientific">Tumebacillus avium</name>
    <dbReference type="NCBI Taxonomy" id="1903704"/>
    <lineage>
        <taxon>Bacteria</taxon>
        <taxon>Bacillati</taxon>
        <taxon>Bacillota</taxon>
        <taxon>Bacilli</taxon>
        <taxon>Bacillales</taxon>
        <taxon>Alicyclobacillaceae</taxon>
        <taxon>Tumebacillus</taxon>
    </lineage>
</organism>
<gene>
    <name evidence="2" type="ORF">CBW65_08770</name>
</gene>
<dbReference type="AlphaFoldDB" id="A0A1Y0IMQ8"/>
<dbReference type="Proteomes" id="UP000195437">
    <property type="component" value="Chromosome"/>
</dbReference>
<keyword evidence="1" id="KW-0472">Membrane</keyword>
<feature type="transmembrane region" description="Helical" evidence="1">
    <location>
        <begin position="17"/>
        <end position="37"/>
    </location>
</feature>
<accession>A0A1Y0IMQ8</accession>
<protein>
    <submittedName>
        <fullName evidence="2">Uncharacterized protein</fullName>
    </submittedName>
</protein>
<name>A0A1Y0IMQ8_9BACL</name>
<dbReference type="EMBL" id="CP021434">
    <property type="protein sequence ID" value="ARU61116.1"/>
    <property type="molecule type" value="Genomic_DNA"/>
</dbReference>